<organism evidence="3 4">
    <name type="scientific">Lentinus tigrinus ALCF2SS1-6</name>
    <dbReference type="NCBI Taxonomy" id="1328759"/>
    <lineage>
        <taxon>Eukaryota</taxon>
        <taxon>Fungi</taxon>
        <taxon>Dikarya</taxon>
        <taxon>Basidiomycota</taxon>
        <taxon>Agaricomycotina</taxon>
        <taxon>Agaricomycetes</taxon>
        <taxon>Polyporales</taxon>
        <taxon>Polyporaceae</taxon>
        <taxon>Lentinus</taxon>
    </lineage>
</organism>
<proteinExistence type="predicted"/>
<evidence type="ECO:0000256" key="1">
    <source>
        <dbReference type="SAM" id="MobiDB-lite"/>
    </source>
</evidence>
<protein>
    <recommendedName>
        <fullName evidence="2">DUF6593 domain-containing protein</fullName>
    </recommendedName>
</protein>
<dbReference type="OrthoDB" id="3185381at2759"/>
<feature type="domain" description="DUF6593" evidence="2">
    <location>
        <begin position="121"/>
        <end position="314"/>
    </location>
</feature>
<accession>A0A5C2S839</accession>
<reference evidence="3" key="1">
    <citation type="journal article" date="2018" name="Genome Biol. Evol.">
        <title>Genomics and development of Lentinus tigrinus, a white-rot wood-decaying mushroom with dimorphic fruiting bodies.</title>
        <authorList>
            <person name="Wu B."/>
            <person name="Xu Z."/>
            <person name="Knudson A."/>
            <person name="Carlson A."/>
            <person name="Chen N."/>
            <person name="Kovaka S."/>
            <person name="LaButti K."/>
            <person name="Lipzen A."/>
            <person name="Pennachio C."/>
            <person name="Riley R."/>
            <person name="Schakwitz W."/>
            <person name="Umezawa K."/>
            <person name="Ohm R.A."/>
            <person name="Grigoriev I.V."/>
            <person name="Nagy L.G."/>
            <person name="Gibbons J."/>
            <person name="Hibbett D."/>
        </authorList>
    </citation>
    <scope>NUCLEOTIDE SEQUENCE [LARGE SCALE GENOMIC DNA]</scope>
    <source>
        <strain evidence="3">ALCF2SS1-6</strain>
    </source>
</reference>
<evidence type="ECO:0000259" key="2">
    <source>
        <dbReference type="Pfam" id="PF20236"/>
    </source>
</evidence>
<evidence type="ECO:0000313" key="3">
    <source>
        <dbReference type="EMBL" id="RPD59299.1"/>
    </source>
</evidence>
<dbReference type="InterPro" id="IPR046528">
    <property type="entry name" value="DUF6593"/>
</dbReference>
<gene>
    <name evidence="3" type="ORF">L227DRAFT_168297</name>
</gene>
<dbReference type="Pfam" id="PF20236">
    <property type="entry name" value="DUF6593"/>
    <property type="match status" value="1"/>
</dbReference>
<dbReference type="AlphaFoldDB" id="A0A5C2S839"/>
<feature type="compositionally biased region" description="Basic and acidic residues" evidence="1">
    <location>
        <begin position="216"/>
        <end position="228"/>
    </location>
</feature>
<sequence>MRQDLPIDVSGSQSVPVGPVVARTLRNRQSVMRLDMREMRELSPYHDKVPDSTAWQWHAVSLPFGRSPAYLHRSALPRIIVVRAPAMLTTSVYHIEPSRSSGSEFGSASSTTQKLVMTTTSLRNVVLANASDVLYYEVVTPVWERHLTRVSRLDIKTRGFNVVAEMLNGHPPGDVKGREEDAKRVMAYRMYGGGEYRAVDEFLHVEANPANGGENARPDPKGKGKEREKGMDEIRAWFRGKDGFRYTWHAGEKHSELFREDHPNKPVAAFHKEKRFLNVLRISQYPYLEVDPSTIETLDYLVISFLLIERLRRERWCS</sequence>
<dbReference type="Proteomes" id="UP000313359">
    <property type="component" value="Unassembled WGS sequence"/>
</dbReference>
<evidence type="ECO:0000313" key="4">
    <source>
        <dbReference type="Proteomes" id="UP000313359"/>
    </source>
</evidence>
<name>A0A5C2S839_9APHY</name>
<dbReference type="EMBL" id="ML122271">
    <property type="protein sequence ID" value="RPD59299.1"/>
    <property type="molecule type" value="Genomic_DNA"/>
</dbReference>
<keyword evidence="4" id="KW-1185">Reference proteome</keyword>
<feature type="region of interest" description="Disordered" evidence="1">
    <location>
        <begin position="208"/>
        <end position="228"/>
    </location>
</feature>